<sequence length="213" mass="22410">MKPVDQPIVILGSGGHASVIIEAARSRLMEIVGYVDKEDKGSLLGVPWLGTEEQFRANYQLELFRLVIGFGQIRAGFKRKDAFERWSAWNYNWATLLDASSIISPSALIGIGTQILAGTVIQTRAVIGSNVIVNSRAVVEHECRIGDHVHLASGSVICGGVRIGACSHIGAGAVVLQGIQLGEAVTVGAGSVVTKNVPDGSTVIGIPAREGSK</sequence>
<dbReference type="PANTHER" id="PTHR43300:SF7">
    <property type="entry name" value="UDP-N-ACETYLBACILLOSAMINE N-ACETYLTRANSFERASE"/>
    <property type="match status" value="1"/>
</dbReference>
<evidence type="ECO:0000259" key="5">
    <source>
        <dbReference type="Pfam" id="PF17836"/>
    </source>
</evidence>
<dbReference type="Proteomes" id="UP000256304">
    <property type="component" value="Unassembled WGS sequence"/>
</dbReference>
<evidence type="ECO:0000256" key="4">
    <source>
        <dbReference type="PIRSR" id="PIRSR620019-2"/>
    </source>
</evidence>
<dbReference type="InterPro" id="IPR050179">
    <property type="entry name" value="Trans_hexapeptide_repeat"/>
</dbReference>
<dbReference type="CDD" id="cd03360">
    <property type="entry name" value="LbH_AT_putative"/>
    <property type="match status" value="1"/>
</dbReference>
<evidence type="ECO:0000256" key="2">
    <source>
        <dbReference type="ARBA" id="ARBA00022737"/>
    </source>
</evidence>
<keyword evidence="7" id="KW-1185">Reference proteome</keyword>
<accession>A0A3D9S2Y1</accession>
<dbReference type="Gene3D" id="3.40.50.20">
    <property type="match status" value="1"/>
</dbReference>
<keyword evidence="2" id="KW-0677">Repeat</keyword>
<dbReference type="Pfam" id="PF17836">
    <property type="entry name" value="PglD_N"/>
    <property type="match status" value="1"/>
</dbReference>
<dbReference type="OrthoDB" id="9794407at2"/>
<organism evidence="6 7">
    <name type="scientific">Paenibacillus taihuensis</name>
    <dbReference type="NCBI Taxonomy" id="1156355"/>
    <lineage>
        <taxon>Bacteria</taxon>
        <taxon>Bacillati</taxon>
        <taxon>Bacillota</taxon>
        <taxon>Bacilli</taxon>
        <taxon>Bacillales</taxon>
        <taxon>Paenibacillaceae</taxon>
        <taxon>Paenibacillus</taxon>
    </lineage>
</organism>
<dbReference type="PANTHER" id="PTHR43300">
    <property type="entry name" value="ACETYLTRANSFERASE"/>
    <property type="match status" value="1"/>
</dbReference>
<feature type="active site" description="Proton acceptor" evidence="3">
    <location>
        <position position="141"/>
    </location>
</feature>
<dbReference type="InterPro" id="IPR011004">
    <property type="entry name" value="Trimer_LpxA-like_sf"/>
</dbReference>
<dbReference type="InterPro" id="IPR041561">
    <property type="entry name" value="PglD_N"/>
</dbReference>
<keyword evidence="1 6" id="KW-0808">Transferase</keyword>
<comment type="caution">
    <text evidence="6">The sequence shown here is derived from an EMBL/GenBank/DDBJ whole genome shotgun (WGS) entry which is preliminary data.</text>
</comment>
<evidence type="ECO:0000313" key="6">
    <source>
        <dbReference type="EMBL" id="REE84511.1"/>
    </source>
</evidence>
<dbReference type="PROSITE" id="PS00101">
    <property type="entry name" value="HEXAPEP_TRANSFERASES"/>
    <property type="match status" value="1"/>
</dbReference>
<dbReference type="InterPro" id="IPR020019">
    <property type="entry name" value="AcTrfase_PglD-like"/>
</dbReference>
<dbReference type="Gene3D" id="2.160.10.10">
    <property type="entry name" value="Hexapeptide repeat proteins"/>
    <property type="match status" value="1"/>
</dbReference>
<dbReference type="NCBIfam" id="TIGR03570">
    <property type="entry name" value="NeuD_NnaD"/>
    <property type="match status" value="1"/>
</dbReference>
<feature type="site" description="Increases basicity of active site His" evidence="3">
    <location>
        <position position="142"/>
    </location>
</feature>
<evidence type="ECO:0000256" key="1">
    <source>
        <dbReference type="ARBA" id="ARBA00022679"/>
    </source>
</evidence>
<feature type="binding site" evidence="4">
    <location>
        <position position="150"/>
    </location>
    <ligand>
        <name>acetyl-CoA</name>
        <dbReference type="ChEBI" id="CHEBI:57288"/>
    </ligand>
</feature>
<evidence type="ECO:0000256" key="3">
    <source>
        <dbReference type="PIRSR" id="PIRSR620019-1"/>
    </source>
</evidence>
<feature type="binding site" evidence="4">
    <location>
        <position position="69"/>
    </location>
    <ligand>
        <name>substrate</name>
    </ligand>
</feature>
<reference evidence="6 7" key="1">
    <citation type="submission" date="2018-08" db="EMBL/GenBank/DDBJ databases">
        <title>Genomic Encyclopedia of Type Strains, Phase III (KMG-III): the genomes of soil and plant-associated and newly described type strains.</title>
        <authorList>
            <person name="Whitman W."/>
        </authorList>
    </citation>
    <scope>NUCLEOTIDE SEQUENCE [LARGE SCALE GENOMIC DNA]</scope>
    <source>
        <strain evidence="6 7">CGMCC 1.10966</strain>
    </source>
</reference>
<dbReference type="GO" id="GO:0016740">
    <property type="term" value="F:transferase activity"/>
    <property type="evidence" value="ECO:0007669"/>
    <property type="project" value="UniProtKB-KW"/>
</dbReference>
<proteinExistence type="predicted"/>
<dbReference type="SUPFAM" id="SSF51161">
    <property type="entry name" value="Trimeric LpxA-like enzymes"/>
    <property type="match status" value="1"/>
</dbReference>
<feature type="domain" description="PglD N-terminal" evidence="5">
    <location>
        <begin position="8"/>
        <end position="73"/>
    </location>
</feature>
<dbReference type="InterPro" id="IPR018357">
    <property type="entry name" value="Hexapep_transf_CS"/>
</dbReference>
<gene>
    <name evidence="6" type="ORF">A8990_11445</name>
</gene>
<name>A0A3D9S2Y1_9BACL</name>
<protein>
    <submittedName>
        <fullName evidence="6">UDP-perosamine 4-acetyltransferase</fullName>
    </submittedName>
</protein>
<dbReference type="Pfam" id="PF00132">
    <property type="entry name" value="Hexapep"/>
    <property type="match status" value="2"/>
</dbReference>
<evidence type="ECO:0000313" key="7">
    <source>
        <dbReference type="Proteomes" id="UP000256304"/>
    </source>
</evidence>
<dbReference type="AlphaFoldDB" id="A0A3D9S2Y1"/>
<dbReference type="RefSeq" id="WP_116189556.1">
    <property type="nucleotide sequence ID" value="NZ_QTTN01000014.1"/>
</dbReference>
<dbReference type="EMBL" id="QTTN01000014">
    <property type="protein sequence ID" value="REE84511.1"/>
    <property type="molecule type" value="Genomic_DNA"/>
</dbReference>
<dbReference type="InterPro" id="IPR001451">
    <property type="entry name" value="Hexapep"/>
</dbReference>